<protein>
    <submittedName>
        <fullName evidence="1">Uncharacterized protein</fullName>
    </submittedName>
</protein>
<evidence type="ECO:0000313" key="1">
    <source>
        <dbReference type="EMBL" id="KAK7033852.1"/>
    </source>
</evidence>
<dbReference type="Proteomes" id="UP001362999">
    <property type="component" value="Unassembled WGS sequence"/>
</dbReference>
<comment type="caution">
    <text evidence="1">The sequence shown here is derived from an EMBL/GenBank/DDBJ whole genome shotgun (WGS) entry which is preliminary data.</text>
</comment>
<keyword evidence="2" id="KW-1185">Reference proteome</keyword>
<accession>A0AAW0C6T6</accession>
<gene>
    <name evidence="1" type="ORF">R3P38DRAFT_3185908</name>
</gene>
<evidence type="ECO:0000313" key="2">
    <source>
        <dbReference type="Proteomes" id="UP001362999"/>
    </source>
</evidence>
<dbReference type="EMBL" id="JAWWNJ010000022">
    <property type="protein sequence ID" value="KAK7033852.1"/>
    <property type="molecule type" value="Genomic_DNA"/>
</dbReference>
<sequence length="151" mass="17537">MAYVVVYRESTSNAGFTVPFRNLLADTTGYKTHLKHHPHRAQGLTIVPRFPGRASFAIMLYTRRSQFRFYFQLTVDRAYYAFRVHKNTGFVFFFKPYVVERCSEVVWPGLYAAQDDIILRTARNMLLEGYTPDRVRDMLAFVSCTSVTVSL</sequence>
<dbReference type="AlphaFoldDB" id="A0AAW0C6T6"/>
<name>A0AAW0C6T6_9AGAR</name>
<proteinExistence type="predicted"/>
<organism evidence="1 2">
    <name type="scientific">Favolaschia claudopus</name>
    <dbReference type="NCBI Taxonomy" id="2862362"/>
    <lineage>
        <taxon>Eukaryota</taxon>
        <taxon>Fungi</taxon>
        <taxon>Dikarya</taxon>
        <taxon>Basidiomycota</taxon>
        <taxon>Agaricomycotina</taxon>
        <taxon>Agaricomycetes</taxon>
        <taxon>Agaricomycetidae</taxon>
        <taxon>Agaricales</taxon>
        <taxon>Marasmiineae</taxon>
        <taxon>Mycenaceae</taxon>
        <taxon>Favolaschia</taxon>
    </lineage>
</organism>
<reference evidence="1 2" key="1">
    <citation type="journal article" date="2024" name="J Genomics">
        <title>Draft genome sequencing and assembly of Favolaschia claudopus CIRM-BRFM 2984 isolated from oak limbs.</title>
        <authorList>
            <person name="Navarro D."/>
            <person name="Drula E."/>
            <person name="Chaduli D."/>
            <person name="Cazenave R."/>
            <person name="Ahrendt S."/>
            <person name="Wang J."/>
            <person name="Lipzen A."/>
            <person name="Daum C."/>
            <person name="Barry K."/>
            <person name="Grigoriev I.V."/>
            <person name="Favel A."/>
            <person name="Rosso M.N."/>
            <person name="Martin F."/>
        </authorList>
    </citation>
    <scope>NUCLEOTIDE SEQUENCE [LARGE SCALE GENOMIC DNA]</scope>
    <source>
        <strain evidence="1 2">CIRM-BRFM 2984</strain>
    </source>
</reference>